<keyword evidence="6" id="KW-0720">Serine protease</keyword>
<comment type="similarity">
    <text evidence="9">Belongs to the peptidase S1 family. CLIP subfamily.</text>
</comment>
<evidence type="ECO:0000256" key="4">
    <source>
        <dbReference type="ARBA" id="ARBA00022757"/>
    </source>
</evidence>
<dbReference type="InterPro" id="IPR001254">
    <property type="entry name" value="Trypsin_dom"/>
</dbReference>
<evidence type="ECO:0000256" key="8">
    <source>
        <dbReference type="ARBA" id="ARBA00023157"/>
    </source>
</evidence>
<reference evidence="11 12" key="1">
    <citation type="submission" date="2015-04" db="EMBL/GenBank/DDBJ databases">
        <authorList>
            <person name="Syromyatnikov M.Y."/>
            <person name="Popov V.N."/>
        </authorList>
    </citation>
    <scope>NUCLEOTIDE SEQUENCE [LARGE SCALE GENOMIC DNA]</scope>
</reference>
<evidence type="ECO:0000256" key="2">
    <source>
        <dbReference type="ARBA" id="ARBA00022525"/>
    </source>
</evidence>
<keyword evidence="3" id="KW-0645">Protease</keyword>
<dbReference type="GO" id="GO:0004252">
    <property type="term" value="F:serine-type endopeptidase activity"/>
    <property type="evidence" value="ECO:0007669"/>
    <property type="project" value="InterPro"/>
</dbReference>
<dbReference type="InterPro" id="IPR001314">
    <property type="entry name" value="Peptidase_S1A"/>
</dbReference>
<dbReference type="OrthoDB" id="8440449at2759"/>
<evidence type="ECO:0000256" key="5">
    <source>
        <dbReference type="ARBA" id="ARBA00022801"/>
    </source>
</evidence>
<evidence type="ECO:0000256" key="3">
    <source>
        <dbReference type="ARBA" id="ARBA00022670"/>
    </source>
</evidence>
<dbReference type="GO" id="GO:0005576">
    <property type="term" value="C:extracellular region"/>
    <property type="evidence" value="ECO:0007669"/>
    <property type="project" value="UniProtKB-SubCell"/>
</dbReference>
<dbReference type="AlphaFoldDB" id="A0A1J1IQA3"/>
<dbReference type="PANTHER" id="PTHR24276:SF98">
    <property type="entry name" value="FI18310P1-RELATED"/>
    <property type="match status" value="1"/>
</dbReference>
<dbReference type="CDD" id="cd00190">
    <property type="entry name" value="Tryp_SPc"/>
    <property type="match status" value="1"/>
</dbReference>
<keyword evidence="4" id="KW-0222">Digestion</keyword>
<organism evidence="11 12">
    <name type="scientific">Clunio marinus</name>
    <dbReference type="NCBI Taxonomy" id="568069"/>
    <lineage>
        <taxon>Eukaryota</taxon>
        <taxon>Metazoa</taxon>
        <taxon>Ecdysozoa</taxon>
        <taxon>Arthropoda</taxon>
        <taxon>Hexapoda</taxon>
        <taxon>Insecta</taxon>
        <taxon>Pterygota</taxon>
        <taxon>Neoptera</taxon>
        <taxon>Endopterygota</taxon>
        <taxon>Diptera</taxon>
        <taxon>Nematocera</taxon>
        <taxon>Chironomoidea</taxon>
        <taxon>Chironomidae</taxon>
        <taxon>Clunio</taxon>
    </lineage>
</organism>
<keyword evidence="5" id="KW-0378">Hydrolase</keyword>
<dbReference type="Gene3D" id="2.40.10.10">
    <property type="entry name" value="Trypsin-like serine proteases"/>
    <property type="match status" value="1"/>
</dbReference>
<dbReference type="FunFam" id="2.40.10.10:FF:000047">
    <property type="entry name" value="Trypsin eta"/>
    <property type="match status" value="1"/>
</dbReference>
<dbReference type="EMBL" id="CVRI01000054">
    <property type="protein sequence ID" value="CRL00681.1"/>
    <property type="molecule type" value="Genomic_DNA"/>
</dbReference>
<evidence type="ECO:0000259" key="10">
    <source>
        <dbReference type="PROSITE" id="PS50240"/>
    </source>
</evidence>
<dbReference type="GO" id="GO:0007586">
    <property type="term" value="P:digestion"/>
    <property type="evidence" value="ECO:0007669"/>
    <property type="project" value="UniProtKB-KW"/>
</dbReference>
<sequence length="267" mass="29165">MKTRPVRIETFKTNDFSLNLKTENSLPQPNKNIWTGRVIGGSTAVKGQFPYLVSFRSGIMQSHFCGGFIITEHWIGTAGHCASGKWTWNTYAIVGATVKANEGIKHSISKFVIHPDYDKTSLINDISLVRTVKKIKFIPTVQPIKLSSHPVPDGSNAIALGWGYTTYPGQASQSLQYIRVKTISRDNCRKRMTLPNSAKLFESSLCAESASGSGGACMGDSGGPLVANNLIIGIVSWGIPCSKGFPDVYTRVASHKAWIDSVINWKE</sequence>
<dbReference type="PROSITE" id="PS00135">
    <property type="entry name" value="TRYPSIN_SER"/>
    <property type="match status" value="1"/>
</dbReference>
<dbReference type="SUPFAM" id="SSF50494">
    <property type="entry name" value="Trypsin-like serine proteases"/>
    <property type="match status" value="1"/>
</dbReference>
<evidence type="ECO:0000256" key="6">
    <source>
        <dbReference type="ARBA" id="ARBA00022825"/>
    </source>
</evidence>
<dbReference type="PROSITE" id="PS50240">
    <property type="entry name" value="TRYPSIN_DOM"/>
    <property type="match status" value="1"/>
</dbReference>
<dbReference type="InterPro" id="IPR050430">
    <property type="entry name" value="Peptidase_S1"/>
</dbReference>
<evidence type="ECO:0000256" key="7">
    <source>
        <dbReference type="ARBA" id="ARBA00023145"/>
    </source>
</evidence>
<dbReference type="PRINTS" id="PR00722">
    <property type="entry name" value="CHYMOTRYPSIN"/>
</dbReference>
<comment type="subcellular location">
    <subcellularLocation>
        <location evidence="1">Secreted</location>
    </subcellularLocation>
</comment>
<dbReference type="STRING" id="568069.A0A1J1IQA3"/>
<name>A0A1J1IQA3_9DIPT</name>
<keyword evidence="12" id="KW-1185">Reference proteome</keyword>
<dbReference type="InterPro" id="IPR033116">
    <property type="entry name" value="TRYPSIN_SER"/>
</dbReference>
<proteinExistence type="inferred from homology"/>
<dbReference type="Proteomes" id="UP000183832">
    <property type="component" value="Unassembled WGS sequence"/>
</dbReference>
<dbReference type="GO" id="GO:0016485">
    <property type="term" value="P:protein processing"/>
    <property type="evidence" value="ECO:0007669"/>
    <property type="project" value="UniProtKB-ARBA"/>
</dbReference>
<evidence type="ECO:0000256" key="9">
    <source>
        <dbReference type="ARBA" id="ARBA00024195"/>
    </source>
</evidence>
<evidence type="ECO:0000313" key="12">
    <source>
        <dbReference type="Proteomes" id="UP000183832"/>
    </source>
</evidence>
<gene>
    <name evidence="11" type="primary">similar to Chymotrypsin-1</name>
    <name evidence="11" type="ORF">CLUMA_CG013941</name>
</gene>
<dbReference type="SMART" id="SM00020">
    <property type="entry name" value="Tryp_SPc"/>
    <property type="match status" value="1"/>
</dbReference>
<dbReference type="InterPro" id="IPR043504">
    <property type="entry name" value="Peptidase_S1_PA_chymotrypsin"/>
</dbReference>
<dbReference type="PANTHER" id="PTHR24276">
    <property type="entry name" value="POLYSERASE-RELATED"/>
    <property type="match status" value="1"/>
</dbReference>
<feature type="domain" description="Peptidase S1" evidence="10">
    <location>
        <begin position="38"/>
        <end position="264"/>
    </location>
</feature>
<accession>A0A1J1IQA3</accession>
<protein>
    <submittedName>
        <fullName evidence="11">CLUMA_CG013941, isoform A</fullName>
    </submittedName>
</protein>
<keyword evidence="7" id="KW-0865">Zymogen</keyword>
<evidence type="ECO:0000313" key="11">
    <source>
        <dbReference type="EMBL" id="CRL00681.1"/>
    </source>
</evidence>
<keyword evidence="2" id="KW-0964">Secreted</keyword>
<dbReference type="Pfam" id="PF00089">
    <property type="entry name" value="Trypsin"/>
    <property type="match status" value="1"/>
</dbReference>
<evidence type="ECO:0000256" key="1">
    <source>
        <dbReference type="ARBA" id="ARBA00004613"/>
    </source>
</evidence>
<dbReference type="InterPro" id="IPR009003">
    <property type="entry name" value="Peptidase_S1_PA"/>
</dbReference>
<keyword evidence="8" id="KW-1015">Disulfide bond</keyword>